<organism evidence="2">
    <name type="scientific">Oikopleura dioica</name>
    <name type="common">Tunicate</name>
    <dbReference type="NCBI Taxonomy" id="34765"/>
    <lineage>
        <taxon>Eukaryota</taxon>
        <taxon>Metazoa</taxon>
        <taxon>Chordata</taxon>
        <taxon>Tunicata</taxon>
        <taxon>Appendicularia</taxon>
        <taxon>Copelata</taxon>
        <taxon>Oikopleuridae</taxon>
        <taxon>Oikopleura</taxon>
    </lineage>
</organism>
<dbReference type="Proteomes" id="UP000011014">
    <property type="component" value="Unassembled WGS sequence"/>
</dbReference>
<feature type="compositionally biased region" description="Basic residues" evidence="1">
    <location>
        <begin position="1"/>
        <end position="16"/>
    </location>
</feature>
<feature type="region of interest" description="Disordered" evidence="1">
    <location>
        <begin position="1"/>
        <end position="58"/>
    </location>
</feature>
<evidence type="ECO:0000313" key="2">
    <source>
        <dbReference type="EMBL" id="CBY34682.1"/>
    </source>
</evidence>
<dbReference type="AlphaFoldDB" id="E4YGQ8"/>
<sequence>MKKRSPPSKKALKKIQRIQDAARKKDAEDVRKVNKQLKTGNTAAKRGRPKGSKNKVTSFCIPKRIEDAAKTVSAKFRRSVIGTRSKKATNKSAEKQLVSKKNDKSAPDATVRPDQSQKIVRTKSKAADLSGRKKANGSEETEKKRDTDDEKTVIEGPQFFAERRFPRRDRKPPKKNF</sequence>
<feature type="compositionally biased region" description="Basic residues" evidence="1">
    <location>
        <begin position="165"/>
        <end position="177"/>
    </location>
</feature>
<gene>
    <name evidence="2" type="ORF">GSOID_T00024713001</name>
</gene>
<feature type="compositionally biased region" description="Basic and acidic residues" evidence="1">
    <location>
        <begin position="20"/>
        <end position="32"/>
    </location>
</feature>
<feature type="compositionally biased region" description="Basic and acidic residues" evidence="1">
    <location>
        <begin position="136"/>
        <end position="153"/>
    </location>
</feature>
<protein>
    <submittedName>
        <fullName evidence="2">Uncharacterized protein</fullName>
    </submittedName>
</protein>
<name>E4YGQ8_OIKDI</name>
<evidence type="ECO:0000256" key="1">
    <source>
        <dbReference type="SAM" id="MobiDB-lite"/>
    </source>
</evidence>
<accession>E4YGQ8</accession>
<reference evidence="2" key="1">
    <citation type="journal article" date="2010" name="Science">
        <title>Plasticity of animal genome architecture unmasked by rapid evolution of a pelagic tunicate.</title>
        <authorList>
            <person name="Denoeud F."/>
            <person name="Henriet S."/>
            <person name="Mungpakdee S."/>
            <person name="Aury J.M."/>
            <person name="Da Silva C."/>
            <person name="Brinkmann H."/>
            <person name="Mikhaleva J."/>
            <person name="Olsen L.C."/>
            <person name="Jubin C."/>
            <person name="Canestro C."/>
            <person name="Bouquet J.M."/>
            <person name="Danks G."/>
            <person name="Poulain J."/>
            <person name="Campsteijn C."/>
            <person name="Adamski M."/>
            <person name="Cross I."/>
            <person name="Yadetie F."/>
            <person name="Muffato M."/>
            <person name="Louis A."/>
            <person name="Butcher S."/>
            <person name="Tsagkogeorga G."/>
            <person name="Konrad A."/>
            <person name="Singh S."/>
            <person name="Jensen M.F."/>
            <person name="Cong E.H."/>
            <person name="Eikeseth-Otteraa H."/>
            <person name="Noel B."/>
            <person name="Anthouard V."/>
            <person name="Porcel B.M."/>
            <person name="Kachouri-Lafond R."/>
            <person name="Nishino A."/>
            <person name="Ugolini M."/>
            <person name="Chourrout P."/>
            <person name="Nishida H."/>
            <person name="Aasland R."/>
            <person name="Huzurbazar S."/>
            <person name="Westhof E."/>
            <person name="Delsuc F."/>
            <person name="Lehrach H."/>
            <person name="Reinhardt R."/>
            <person name="Weissenbach J."/>
            <person name="Roy S.W."/>
            <person name="Artiguenave F."/>
            <person name="Postlethwait J.H."/>
            <person name="Manak J.R."/>
            <person name="Thompson E.M."/>
            <person name="Jaillon O."/>
            <person name="Du Pasquier L."/>
            <person name="Boudinot P."/>
            <person name="Liberles D.A."/>
            <person name="Volff J.N."/>
            <person name="Philippe H."/>
            <person name="Lenhard B."/>
            <person name="Roest Crollius H."/>
            <person name="Wincker P."/>
            <person name="Chourrout D."/>
        </authorList>
    </citation>
    <scope>NUCLEOTIDE SEQUENCE [LARGE SCALE GENOMIC DNA]</scope>
</reference>
<feature type="region of interest" description="Disordered" evidence="1">
    <location>
        <begin position="82"/>
        <end position="177"/>
    </location>
</feature>
<dbReference type="EMBL" id="FN654532">
    <property type="protein sequence ID" value="CBY34682.1"/>
    <property type="molecule type" value="Genomic_DNA"/>
</dbReference>
<proteinExistence type="predicted"/>